<evidence type="ECO:0000313" key="3">
    <source>
        <dbReference type="Proteomes" id="UP001627408"/>
    </source>
</evidence>
<organism evidence="2 3">
    <name type="scientific">Tateyamaria armeniaca</name>
    <dbReference type="NCBI Taxonomy" id="2518930"/>
    <lineage>
        <taxon>Bacteria</taxon>
        <taxon>Pseudomonadati</taxon>
        <taxon>Pseudomonadota</taxon>
        <taxon>Alphaproteobacteria</taxon>
        <taxon>Rhodobacterales</taxon>
        <taxon>Roseobacteraceae</taxon>
        <taxon>Tateyamaria</taxon>
    </lineage>
</organism>
<comment type="caution">
    <text evidence="2">The sequence shown here is derived from an EMBL/GenBank/DDBJ whole genome shotgun (WGS) entry which is preliminary data.</text>
</comment>
<dbReference type="Proteomes" id="UP001627408">
    <property type="component" value="Unassembled WGS sequence"/>
</dbReference>
<keyword evidence="3" id="KW-1185">Reference proteome</keyword>
<reference evidence="2 3" key="1">
    <citation type="submission" date="2024-08" db="EMBL/GenBank/DDBJ databases">
        <title>Tateyamaria sp. nov., isolated from marine algae.</title>
        <authorList>
            <person name="Choi B.J."/>
            <person name="Kim J.M."/>
            <person name="Lee J.K."/>
            <person name="Choi D.G."/>
            <person name="Bayburt H."/>
            <person name="Baek J.H."/>
            <person name="Han D.M."/>
            <person name="Jeon C.O."/>
        </authorList>
    </citation>
    <scope>NUCLEOTIDE SEQUENCE [LARGE SCALE GENOMIC DNA]</scope>
    <source>
        <strain evidence="2 3">KMU-156</strain>
    </source>
</reference>
<dbReference type="EMBL" id="JBHDIY010000002">
    <property type="protein sequence ID" value="MFL4470376.1"/>
    <property type="molecule type" value="Genomic_DNA"/>
</dbReference>
<dbReference type="InterPro" id="IPR000683">
    <property type="entry name" value="Gfo/Idh/MocA-like_OxRdtase_N"/>
</dbReference>
<accession>A0ABW8UTE4</accession>
<gene>
    <name evidence="2" type="ORF">ACERZ8_10995</name>
</gene>
<feature type="domain" description="Gfo/Idh/MocA-like oxidoreductase N-terminal" evidence="1">
    <location>
        <begin position="3"/>
        <end position="69"/>
    </location>
</feature>
<dbReference type="Pfam" id="PF01408">
    <property type="entry name" value="GFO_IDH_MocA"/>
    <property type="match status" value="1"/>
</dbReference>
<proteinExistence type="predicted"/>
<dbReference type="InterPro" id="IPR036291">
    <property type="entry name" value="NAD(P)-bd_dom_sf"/>
</dbReference>
<dbReference type="RefSeq" id="WP_407592233.1">
    <property type="nucleotide sequence ID" value="NZ_JBHDIY010000002.1"/>
</dbReference>
<sequence>MTIRVACIGAGYFSQFHYDAWARIAGVEVVGACDMELARAEATGAPAFGDLSVMLDTAQPDLLDIIVPPPPMPKRSARPLQQG</sequence>
<evidence type="ECO:0000313" key="2">
    <source>
        <dbReference type="EMBL" id="MFL4470376.1"/>
    </source>
</evidence>
<dbReference type="Gene3D" id="3.40.50.720">
    <property type="entry name" value="NAD(P)-binding Rossmann-like Domain"/>
    <property type="match status" value="1"/>
</dbReference>
<dbReference type="SUPFAM" id="SSF51735">
    <property type="entry name" value="NAD(P)-binding Rossmann-fold domains"/>
    <property type="match status" value="1"/>
</dbReference>
<evidence type="ECO:0000259" key="1">
    <source>
        <dbReference type="Pfam" id="PF01408"/>
    </source>
</evidence>
<protein>
    <submittedName>
        <fullName evidence="2">Gfo/Idh/MocA family oxidoreductase</fullName>
    </submittedName>
</protein>
<name>A0ABW8UTE4_9RHOB</name>